<accession>A0A1H0N3B3</accession>
<organism evidence="1 2">
    <name type="scientific">Halomonas shengliensis</name>
    <dbReference type="NCBI Taxonomy" id="419597"/>
    <lineage>
        <taxon>Bacteria</taxon>
        <taxon>Pseudomonadati</taxon>
        <taxon>Pseudomonadota</taxon>
        <taxon>Gammaproteobacteria</taxon>
        <taxon>Oceanospirillales</taxon>
        <taxon>Halomonadaceae</taxon>
        <taxon>Halomonas</taxon>
    </lineage>
</organism>
<dbReference type="Proteomes" id="UP000199075">
    <property type="component" value="Unassembled WGS sequence"/>
</dbReference>
<dbReference type="AlphaFoldDB" id="A0A1H0N3B3"/>
<sequence>MEATSYFFPKLIKLFFSRMKYIRSTVKNPFSTEIQQTFVIFNFY</sequence>
<proteinExistence type="predicted"/>
<protein>
    <submittedName>
        <fullName evidence="1">Uncharacterized protein</fullName>
    </submittedName>
</protein>
<name>A0A1H0N3B3_9GAMM</name>
<gene>
    <name evidence="1" type="ORF">SAMN04487957_1147</name>
</gene>
<reference evidence="2" key="1">
    <citation type="submission" date="2016-10" db="EMBL/GenBank/DDBJ databases">
        <authorList>
            <person name="Varghese N."/>
            <person name="Submissions S."/>
        </authorList>
    </citation>
    <scope>NUCLEOTIDE SEQUENCE [LARGE SCALE GENOMIC DNA]</scope>
    <source>
        <strain evidence="2">CGMCC 1.6444</strain>
    </source>
</reference>
<keyword evidence="2" id="KW-1185">Reference proteome</keyword>
<evidence type="ECO:0000313" key="2">
    <source>
        <dbReference type="Proteomes" id="UP000199075"/>
    </source>
</evidence>
<dbReference type="EMBL" id="FNIV01000014">
    <property type="protein sequence ID" value="SDO86860.1"/>
    <property type="molecule type" value="Genomic_DNA"/>
</dbReference>
<evidence type="ECO:0000313" key="1">
    <source>
        <dbReference type="EMBL" id="SDO86860.1"/>
    </source>
</evidence>